<evidence type="ECO:0000259" key="1">
    <source>
        <dbReference type="Pfam" id="PF03417"/>
    </source>
</evidence>
<dbReference type="Pfam" id="PF03417">
    <property type="entry name" value="AAT"/>
    <property type="match status" value="1"/>
</dbReference>
<feature type="domain" description="Peptidase C45 hydrolase" evidence="1">
    <location>
        <begin position="124"/>
        <end position="371"/>
    </location>
</feature>
<accession>A0A034VIU1</accession>
<evidence type="ECO:0000313" key="2">
    <source>
        <dbReference type="EMBL" id="JAC42424.1"/>
    </source>
</evidence>
<dbReference type="EMBL" id="GAKP01016528">
    <property type="protein sequence ID" value="JAC42424.1"/>
    <property type="molecule type" value="Transcribed_RNA"/>
</dbReference>
<dbReference type="MEROPS" id="C45.A01"/>
<sequence length="386" mass="43094">MTAKNIPRRQAIPVLYTRGTHYDVGFDMGRTFASIIKSFLQLCNPLNESYLPLYNKDEGRKVYNETLESVKKSFPQYIRELEGIADGAQVEFHKLFLLHMDEITAICANGNGAVAPIGCSSIIVNNENTRVLAHTEDALAATLNHYYFVVAHIINDTPQGKHKVKEERFMSLCYAGHLPGYTMNYNHHGLVFTINTLSALHLRSGKTPRHFITRALLSAENYEQALAVLKDEGVGAGDGCSINMSFINEEPHKFYNIEMAPVLEDGTASRLDIKEICCGGHNCHANRYERLCTEEANPWLLASSKSRMNTFGEYPPPSCKEDVVKMLGDCSGGEYCVFNENNTLDELVKTIAVGVFDLNEKTVALYSDNPSKTEPQCVLPLILKEK</sequence>
<reference evidence="2" key="1">
    <citation type="journal article" date="2014" name="BMC Genomics">
        <title>Characterizing the developmental transcriptome of the oriental fruit fly, Bactrocera dorsalis (Diptera: Tephritidae) through comparative genomic analysis with Drosophila melanogaster utilizing modENCODE datasets.</title>
        <authorList>
            <person name="Geib S.M."/>
            <person name="Calla B."/>
            <person name="Hall B."/>
            <person name="Hou S."/>
            <person name="Manoukis N.C."/>
        </authorList>
    </citation>
    <scope>NUCLEOTIDE SEQUENCE</scope>
    <source>
        <strain evidence="2">Punador</strain>
    </source>
</reference>
<protein>
    <recommendedName>
        <fullName evidence="1">Peptidase C45 hydrolase domain-containing protein</fullName>
    </recommendedName>
</protein>
<dbReference type="NCBIfam" id="NF040521">
    <property type="entry name" value="C45_proenzyme"/>
    <property type="match status" value="1"/>
</dbReference>
<name>A0A034VIU1_BACDO</name>
<dbReference type="InterPro" id="IPR047794">
    <property type="entry name" value="C45_proenzyme-like"/>
</dbReference>
<dbReference type="Gene3D" id="1.10.10.2120">
    <property type="match status" value="1"/>
</dbReference>
<dbReference type="OrthoDB" id="189997at2759"/>
<organism evidence="2">
    <name type="scientific">Bactrocera dorsalis</name>
    <name type="common">Oriental fruit fly</name>
    <name type="synonym">Dacus dorsalis</name>
    <dbReference type="NCBI Taxonomy" id="27457"/>
    <lineage>
        <taxon>Eukaryota</taxon>
        <taxon>Metazoa</taxon>
        <taxon>Ecdysozoa</taxon>
        <taxon>Arthropoda</taxon>
        <taxon>Hexapoda</taxon>
        <taxon>Insecta</taxon>
        <taxon>Pterygota</taxon>
        <taxon>Neoptera</taxon>
        <taxon>Endopterygota</taxon>
        <taxon>Diptera</taxon>
        <taxon>Brachycera</taxon>
        <taxon>Muscomorpha</taxon>
        <taxon>Tephritoidea</taxon>
        <taxon>Tephritidae</taxon>
        <taxon>Bactrocera</taxon>
        <taxon>Bactrocera</taxon>
    </lineage>
</organism>
<dbReference type="PANTHER" id="PTHR34180:SF1">
    <property type="entry name" value="BETA-ALANYL-DOPAMINE_CARCININE HYDROLASE"/>
    <property type="match status" value="1"/>
</dbReference>
<dbReference type="AlphaFoldDB" id="A0A034VIU1"/>
<dbReference type="PANTHER" id="PTHR34180">
    <property type="entry name" value="PEPTIDASE C45"/>
    <property type="match status" value="1"/>
</dbReference>
<dbReference type="InterPro" id="IPR005079">
    <property type="entry name" value="Peptidase_C45_hydrolase"/>
</dbReference>
<dbReference type="InterPro" id="IPR047801">
    <property type="entry name" value="Peptidase_C45"/>
</dbReference>
<dbReference type="Gene3D" id="3.60.60.10">
    <property type="entry name" value="Penicillin V Acylase, Chain A"/>
    <property type="match status" value="1"/>
</dbReference>
<proteinExistence type="predicted"/>